<dbReference type="Gene3D" id="3.40.50.620">
    <property type="entry name" value="HUPs"/>
    <property type="match status" value="1"/>
</dbReference>
<evidence type="ECO:0000313" key="3">
    <source>
        <dbReference type="Proteomes" id="UP000324233"/>
    </source>
</evidence>
<protein>
    <submittedName>
        <fullName evidence="2">Bifunctional riboflavin kinase/FMN adenylyltransferase</fullName>
    </submittedName>
</protein>
<dbReference type="KEGG" id="agv:OJF2_00430"/>
<dbReference type="RefSeq" id="WP_148590165.1">
    <property type="nucleotide sequence ID" value="NZ_CP042997.1"/>
</dbReference>
<dbReference type="OrthoDB" id="9874495at2"/>
<dbReference type="GO" id="GO:0016301">
    <property type="term" value="F:kinase activity"/>
    <property type="evidence" value="ECO:0007669"/>
    <property type="project" value="UniProtKB-KW"/>
</dbReference>
<dbReference type="GO" id="GO:0006747">
    <property type="term" value="P:FAD biosynthetic process"/>
    <property type="evidence" value="ECO:0007669"/>
    <property type="project" value="UniProtKB-UniPathway"/>
</dbReference>
<proteinExistence type="predicted"/>
<feature type="compositionally biased region" description="Basic and acidic residues" evidence="1">
    <location>
        <begin position="259"/>
        <end position="270"/>
    </location>
</feature>
<dbReference type="GO" id="GO:0016779">
    <property type="term" value="F:nucleotidyltransferase activity"/>
    <property type="evidence" value="ECO:0007669"/>
    <property type="project" value="UniProtKB-KW"/>
</dbReference>
<dbReference type="Proteomes" id="UP000324233">
    <property type="component" value="Chromosome"/>
</dbReference>
<sequence>MNLRLSCRPAAPVALLVGVWDPVLPEHLDLFRLLRDDATARGLHPIVATIDPNPGVFVHAPVVWQDYDDLASRLALQEGCGLGGSLLVEMGEADLQSDAAAFLGAVMAVLPLGELWLGRRQSFGSGPAGSLDAILAYADSRGVTVRRLAPSLARFTCRTVRQYLRAGRLRDAIELVRRPPARARPDSGSLPLPWAPGDYLAVPVDGPGGRPAGEPTCLTLSSRDGTPPSVPWPGRADWLAFLAGPADGPAESCEPSRAGARDGRSVHQPG</sequence>
<keyword evidence="3" id="KW-1185">Reference proteome</keyword>
<keyword evidence="2" id="KW-0418">Kinase</keyword>
<dbReference type="AlphaFoldDB" id="A0A5B9VTH8"/>
<feature type="region of interest" description="Disordered" evidence="1">
    <location>
        <begin position="246"/>
        <end position="270"/>
    </location>
</feature>
<keyword evidence="2" id="KW-0548">Nucleotidyltransferase</keyword>
<dbReference type="InterPro" id="IPR014729">
    <property type="entry name" value="Rossmann-like_a/b/a_fold"/>
</dbReference>
<name>A0A5B9VTH8_9BACT</name>
<reference evidence="2 3" key="1">
    <citation type="submission" date="2019-08" db="EMBL/GenBank/DDBJ databases">
        <title>Deep-cultivation of Planctomycetes and their phenomic and genomic characterization uncovers novel biology.</title>
        <authorList>
            <person name="Wiegand S."/>
            <person name="Jogler M."/>
            <person name="Boedeker C."/>
            <person name="Pinto D."/>
            <person name="Vollmers J."/>
            <person name="Rivas-Marin E."/>
            <person name="Kohn T."/>
            <person name="Peeters S.H."/>
            <person name="Heuer A."/>
            <person name="Rast P."/>
            <person name="Oberbeckmann S."/>
            <person name="Bunk B."/>
            <person name="Jeske O."/>
            <person name="Meyerdierks A."/>
            <person name="Storesund J.E."/>
            <person name="Kallscheuer N."/>
            <person name="Luecker S."/>
            <person name="Lage O.M."/>
            <person name="Pohl T."/>
            <person name="Merkel B.J."/>
            <person name="Hornburger P."/>
            <person name="Mueller R.-W."/>
            <person name="Bruemmer F."/>
            <person name="Labrenz M."/>
            <person name="Spormann A.M."/>
            <person name="Op den Camp H."/>
            <person name="Overmann J."/>
            <person name="Amann R."/>
            <person name="Jetten M.S.M."/>
            <person name="Mascher T."/>
            <person name="Medema M.H."/>
            <person name="Devos D.P."/>
            <person name="Kaster A.-K."/>
            <person name="Ovreas L."/>
            <person name="Rohde M."/>
            <person name="Galperin M.Y."/>
            <person name="Jogler C."/>
        </authorList>
    </citation>
    <scope>NUCLEOTIDE SEQUENCE [LARGE SCALE GENOMIC DNA]</scope>
    <source>
        <strain evidence="2 3">OJF2</strain>
    </source>
</reference>
<evidence type="ECO:0000256" key="1">
    <source>
        <dbReference type="SAM" id="MobiDB-lite"/>
    </source>
</evidence>
<dbReference type="UniPathway" id="UPA00277">
    <property type="reaction ID" value="UER00407"/>
</dbReference>
<evidence type="ECO:0000313" key="2">
    <source>
        <dbReference type="EMBL" id="QEH31578.1"/>
    </source>
</evidence>
<keyword evidence="2" id="KW-0808">Transferase</keyword>
<organism evidence="2 3">
    <name type="scientific">Aquisphaera giovannonii</name>
    <dbReference type="NCBI Taxonomy" id="406548"/>
    <lineage>
        <taxon>Bacteria</taxon>
        <taxon>Pseudomonadati</taxon>
        <taxon>Planctomycetota</taxon>
        <taxon>Planctomycetia</taxon>
        <taxon>Isosphaerales</taxon>
        <taxon>Isosphaeraceae</taxon>
        <taxon>Aquisphaera</taxon>
    </lineage>
</organism>
<accession>A0A5B9VTH8</accession>
<dbReference type="EMBL" id="CP042997">
    <property type="protein sequence ID" value="QEH31578.1"/>
    <property type="molecule type" value="Genomic_DNA"/>
</dbReference>
<gene>
    <name evidence="2" type="ORF">OJF2_00430</name>
</gene>